<evidence type="ECO:0000256" key="2">
    <source>
        <dbReference type="ARBA" id="ARBA00022723"/>
    </source>
</evidence>
<keyword evidence="3 6" id="KW-0378">Hydrolase</keyword>
<keyword evidence="7" id="KW-1185">Reference proteome</keyword>
<dbReference type="EMBL" id="SZWE01000001">
    <property type="protein sequence ID" value="MRU14589.1"/>
    <property type="molecule type" value="Genomic_DNA"/>
</dbReference>
<dbReference type="AlphaFoldDB" id="A0A844CRG8"/>
<dbReference type="GO" id="GO:1901911">
    <property type="term" value="P:adenosine 5'-(hexahydrogen pentaphosphate) catabolic process"/>
    <property type="evidence" value="ECO:0007669"/>
    <property type="project" value="TreeGrafter"/>
</dbReference>
<dbReference type="GO" id="GO:0008486">
    <property type="term" value="F:diphosphoinositol-polyphosphate diphosphatase activity"/>
    <property type="evidence" value="ECO:0007669"/>
    <property type="project" value="TreeGrafter"/>
</dbReference>
<dbReference type="GO" id="GO:0034431">
    <property type="term" value="F:bis(5'-adenosyl)-hexaphosphatase activity"/>
    <property type="evidence" value="ECO:0007669"/>
    <property type="project" value="TreeGrafter"/>
</dbReference>
<dbReference type="GO" id="GO:0046872">
    <property type="term" value="F:metal ion binding"/>
    <property type="evidence" value="ECO:0007669"/>
    <property type="project" value="UniProtKB-KW"/>
</dbReference>
<dbReference type="SUPFAM" id="SSF55811">
    <property type="entry name" value="Nudix"/>
    <property type="match status" value="1"/>
</dbReference>
<dbReference type="PANTHER" id="PTHR12629:SF0">
    <property type="entry name" value="DIPHOSPHOINOSITOL-POLYPHOSPHATE DIPHOSPHATASE"/>
    <property type="match status" value="1"/>
</dbReference>
<dbReference type="Proteomes" id="UP000564704">
    <property type="component" value="Unassembled WGS sequence"/>
</dbReference>
<organism evidence="6 7">
    <name type="scientific">Roseovarius bejariae</name>
    <dbReference type="NCBI Taxonomy" id="2576383"/>
    <lineage>
        <taxon>Bacteria</taxon>
        <taxon>Pseudomonadati</taxon>
        <taxon>Pseudomonadota</taxon>
        <taxon>Alphaproteobacteria</taxon>
        <taxon>Rhodobacterales</taxon>
        <taxon>Roseobacteraceae</taxon>
        <taxon>Roseovarius</taxon>
    </lineage>
</organism>
<dbReference type="GO" id="GO:0034432">
    <property type="term" value="F:bis(5'-adenosyl)-pentaphosphatase activity"/>
    <property type="evidence" value="ECO:0007669"/>
    <property type="project" value="TreeGrafter"/>
</dbReference>
<dbReference type="GO" id="GO:0005737">
    <property type="term" value="C:cytoplasm"/>
    <property type="evidence" value="ECO:0007669"/>
    <property type="project" value="TreeGrafter"/>
</dbReference>
<dbReference type="GO" id="GO:0000298">
    <property type="term" value="F:endopolyphosphatase activity"/>
    <property type="evidence" value="ECO:0007669"/>
    <property type="project" value="TreeGrafter"/>
</dbReference>
<evidence type="ECO:0000256" key="4">
    <source>
        <dbReference type="ARBA" id="ARBA00022842"/>
    </source>
</evidence>
<dbReference type="OrthoDB" id="7066910at2"/>
<evidence type="ECO:0000256" key="3">
    <source>
        <dbReference type="ARBA" id="ARBA00022801"/>
    </source>
</evidence>
<dbReference type="Gene3D" id="3.90.79.10">
    <property type="entry name" value="Nucleoside Triphosphate Pyrophosphohydrolase"/>
    <property type="match status" value="1"/>
</dbReference>
<name>A0A844CRG8_9RHOB</name>
<keyword evidence="4" id="KW-0460">Magnesium</keyword>
<comment type="cofactor">
    <cofactor evidence="1">
        <name>Mg(2+)</name>
        <dbReference type="ChEBI" id="CHEBI:18420"/>
    </cofactor>
</comment>
<accession>A0A844CRG8</accession>
<gene>
    <name evidence="6" type="ORF">FDP25_04000</name>
</gene>
<dbReference type="Pfam" id="PF00293">
    <property type="entry name" value="NUDIX"/>
    <property type="match status" value="1"/>
</dbReference>
<sequence>MTLHTIKQLPISLRTQHKSDVRTQFAALCYRIRKDKPEILMITSRASRRWIIPKGWPMDGKTPAQSAMTEAWEEAGVIGKPIDLCLGLYSYRKWMGPKQFLPCVALVYPVRVKSLADDFPEKGQRKRKWMRPKKAAQRVSEPELAQILRNFDPRILGRKT</sequence>
<dbReference type="InterPro" id="IPR015797">
    <property type="entry name" value="NUDIX_hydrolase-like_dom_sf"/>
</dbReference>
<evidence type="ECO:0000259" key="5">
    <source>
        <dbReference type="PROSITE" id="PS51462"/>
    </source>
</evidence>
<keyword evidence="2" id="KW-0479">Metal-binding</keyword>
<dbReference type="GO" id="GO:1901907">
    <property type="term" value="P:diadenosine pentaphosphate catabolic process"/>
    <property type="evidence" value="ECO:0007669"/>
    <property type="project" value="TreeGrafter"/>
</dbReference>
<evidence type="ECO:0000313" key="6">
    <source>
        <dbReference type="EMBL" id="MRU14589.1"/>
    </source>
</evidence>
<reference evidence="6 7" key="1">
    <citation type="submission" date="2019-05" db="EMBL/GenBank/DDBJ databases">
        <title>Roseovarius bejariae sp. nov., a moderately halophylic bacterium isolated from a saline soil in Rambla Salada (Murcia).</title>
        <authorList>
            <person name="Castro D.J."/>
            <person name="Gomez-Altuve A."/>
            <person name="Reina J.C."/>
            <person name="Rodriguez M."/>
            <person name="Sampedro I."/>
            <person name="Llamas I."/>
            <person name="Martinez-Checa F."/>
        </authorList>
    </citation>
    <scope>NUCLEOTIDE SEQUENCE [LARGE SCALE GENOMIC DNA]</scope>
    <source>
        <strain evidence="6 7">A21</strain>
    </source>
</reference>
<evidence type="ECO:0000313" key="7">
    <source>
        <dbReference type="Proteomes" id="UP000564704"/>
    </source>
</evidence>
<feature type="domain" description="Nudix hydrolase" evidence="5">
    <location>
        <begin position="22"/>
        <end position="152"/>
    </location>
</feature>
<proteinExistence type="predicted"/>
<dbReference type="PROSITE" id="PS51462">
    <property type="entry name" value="NUDIX"/>
    <property type="match status" value="1"/>
</dbReference>
<protein>
    <submittedName>
        <fullName evidence="6">NUDIX hydrolase</fullName>
    </submittedName>
</protein>
<dbReference type="CDD" id="cd04666">
    <property type="entry name" value="NUDIX_DIPP2_like_Nudt4"/>
    <property type="match status" value="1"/>
</dbReference>
<dbReference type="GO" id="GO:0071543">
    <property type="term" value="P:diphosphoinositol polyphosphate metabolic process"/>
    <property type="evidence" value="ECO:0007669"/>
    <property type="project" value="TreeGrafter"/>
</dbReference>
<dbReference type="PANTHER" id="PTHR12629">
    <property type="entry name" value="DIPHOSPHOINOSITOL POLYPHOSPHATE PHOSPHOHYDROLASE"/>
    <property type="match status" value="1"/>
</dbReference>
<dbReference type="InterPro" id="IPR047198">
    <property type="entry name" value="DDP-like_NUDIX"/>
</dbReference>
<comment type="caution">
    <text evidence="6">The sequence shown here is derived from an EMBL/GenBank/DDBJ whole genome shotgun (WGS) entry which is preliminary data.</text>
</comment>
<dbReference type="InterPro" id="IPR000086">
    <property type="entry name" value="NUDIX_hydrolase_dom"/>
</dbReference>
<evidence type="ECO:0000256" key="1">
    <source>
        <dbReference type="ARBA" id="ARBA00001946"/>
    </source>
</evidence>
<dbReference type="GO" id="GO:1901909">
    <property type="term" value="P:diadenosine hexaphosphate catabolic process"/>
    <property type="evidence" value="ECO:0007669"/>
    <property type="project" value="TreeGrafter"/>
</dbReference>
<dbReference type="RefSeq" id="WP_154149165.1">
    <property type="nucleotide sequence ID" value="NZ_SZWE01000001.1"/>
</dbReference>